<organism evidence="3 4">
    <name type="scientific">Adineta ricciae</name>
    <name type="common">Rotifer</name>
    <dbReference type="NCBI Taxonomy" id="249248"/>
    <lineage>
        <taxon>Eukaryota</taxon>
        <taxon>Metazoa</taxon>
        <taxon>Spiralia</taxon>
        <taxon>Gnathifera</taxon>
        <taxon>Rotifera</taxon>
        <taxon>Eurotatoria</taxon>
        <taxon>Bdelloidea</taxon>
        <taxon>Adinetida</taxon>
        <taxon>Adinetidae</taxon>
        <taxon>Adineta</taxon>
    </lineage>
</organism>
<feature type="region of interest" description="Disordered" evidence="1">
    <location>
        <begin position="50"/>
        <end position="96"/>
    </location>
</feature>
<proteinExistence type="predicted"/>
<feature type="region of interest" description="Disordered" evidence="1">
    <location>
        <begin position="376"/>
        <end position="416"/>
    </location>
</feature>
<name>A0A814A2M2_ADIRI</name>
<feature type="region of interest" description="Disordered" evidence="1">
    <location>
        <begin position="450"/>
        <end position="474"/>
    </location>
</feature>
<comment type="caution">
    <text evidence="3">The sequence shown here is derived from an EMBL/GenBank/DDBJ whole genome shotgun (WGS) entry which is preliminary data.</text>
</comment>
<evidence type="ECO:0000256" key="1">
    <source>
        <dbReference type="SAM" id="MobiDB-lite"/>
    </source>
</evidence>
<feature type="region of interest" description="Disordered" evidence="1">
    <location>
        <begin position="185"/>
        <end position="220"/>
    </location>
</feature>
<dbReference type="EMBL" id="CAJNOR010000419">
    <property type="protein sequence ID" value="CAF0908651.1"/>
    <property type="molecule type" value="Genomic_DNA"/>
</dbReference>
<dbReference type="Proteomes" id="UP000663828">
    <property type="component" value="Unassembled WGS sequence"/>
</dbReference>
<feature type="compositionally biased region" description="Acidic residues" evidence="1">
    <location>
        <begin position="207"/>
        <end position="220"/>
    </location>
</feature>
<dbReference type="Proteomes" id="UP000663852">
    <property type="component" value="Unassembled WGS sequence"/>
</dbReference>
<protein>
    <submittedName>
        <fullName evidence="3">Uncharacterized protein</fullName>
    </submittedName>
</protein>
<sequence>MSIDKQTILHDLYLKDSIYSSAYSSPLMFSRDSSMETLSSFNVNFHSHNSTYTSEHSTNPSGILSPSDIPDSPPRGCDDDIDNDQQRTSLQPLNSTRSTGITVIERLEKCTYDDNDVDSIRNYATSPLRVCYDGDGDDDDDDNNSIHSSLSSLTLPPPPSSSSSSNFHDLRNLKHNLSVINEESLHEQKERQRSSINMSHTTTTTTTDDDDDDDDDEDEDQNGKRLLFELIRQRLPHHHMSLTSTSDSSSKVHDDDYQNDTKVASSSMNDQTMREDSSSHGLSSHDITIPSSAMQESGYDSLLPMGSAPKRSLSNASLSTTRSITIKKKHRCDEENDDPMNGNSNTDMTDDDDEHYDKKAGEALLRNLIAQVLPSFNPRYLNNDDEEEEDTRSNPRRPSPTSQTYSSSNASSVRSVEIEINKKSEKNLCIRSNKKPITDILQQEKIHSKRSCIHKPVHQTKTSELRRLQSHARR</sequence>
<keyword evidence="4" id="KW-1185">Reference proteome</keyword>
<accession>A0A814A2M2</accession>
<feature type="compositionally biased region" description="Acidic residues" evidence="1">
    <location>
        <begin position="134"/>
        <end position="143"/>
    </location>
</feature>
<dbReference type="EMBL" id="CAJNOJ010000002">
    <property type="protein sequence ID" value="CAF0725683.1"/>
    <property type="molecule type" value="Genomic_DNA"/>
</dbReference>
<evidence type="ECO:0000313" key="4">
    <source>
        <dbReference type="Proteomes" id="UP000663828"/>
    </source>
</evidence>
<feature type="compositionally biased region" description="Low complexity" evidence="1">
    <location>
        <begin position="399"/>
        <end position="415"/>
    </location>
</feature>
<dbReference type="OrthoDB" id="10054367at2759"/>
<feature type="region of interest" description="Disordered" evidence="1">
    <location>
        <begin position="132"/>
        <end position="168"/>
    </location>
</feature>
<reference evidence="3" key="1">
    <citation type="submission" date="2021-02" db="EMBL/GenBank/DDBJ databases">
        <authorList>
            <person name="Nowell W R."/>
        </authorList>
    </citation>
    <scope>NUCLEOTIDE SEQUENCE</scope>
</reference>
<feature type="compositionally biased region" description="Polar residues" evidence="1">
    <location>
        <begin position="279"/>
        <end position="295"/>
    </location>
</feature>
<feature type="region of interest" description="Disordered" evidence="1">
    <location>
        <begin position="241"/>
        <end position="355"/>
    </location>
</feature>
<feature type="compositionally biased region" description="Polar residues" evidence="1">
    <location>
        <begin position="86"/>
        <end position="96"/>
    </location>
</feature>
<feature type="compositionally biased region" description="Low complexity" evidence="1">
    <location>
        <begin position="145"/>
        <end position="154"/>
    </location>
</feature>
<feature type="compositionally biased region" description="Polar residues" evidence="1">
    <location>
        <begin position="260"/>
        <end position="271"/>
    </location>
</feature>
<evidence type="ECO:0000313" key="3">
    <source>
        <dbReference type="EMBL" id="CAF0908651.1"/>
    </source>
</evidence>
<feature type="compositionally biased region" description="Low complexity" evidence="1">
    <location>
        <begin position="60"/>
        <end position="70"/>
    </location>
</feature>
<feature type="compositionally biased region" description="Polar residues" evidence="1">
    <location>
        <begin position="312"/>
        <end position="324"/>
    </location>
</feature>
<evidence type="ECO:0000313" key="2">
    <source>
        <dbReference type="EMBL" id="CAF0725683.1"/>
    </source>
</evidence>
<dbReference type="AlphaFoldDB" id="A0A814A2M2"/>
<gene>
    <name evidence="2" type="ORF">EDS130_LOCUS670</name>
    <name evidence="3" type="ORF">XAT740_LOCUS8414</name>
</gene>